<organism evidence="1">
    <name type="scientific">Rhizophora mucronata</name>
    <name type="common">Asiatic mangrove</name>
    <dbReference type="NCBI Taxonomy" id="61149"/>
    <lineage>
        <taxon>Eukaryota</taxon>
        <taxon>Viridiplantae</taxon>
        <taxon>Streptophyta</taxon>
        <taxon>Embryophyta</taxon>
        <taxon>Tracheophyta</taxon>
        <taxon>Spermatophyta</taxon>
        <taxon>Magnoliopsida</taxon>
        <taxon>eudicotyledons</taxon>
        <taxon>Gunneridae</taxon>
        <taxon>Pentapetalae</taxon>
        <taxon>rosids</taxon>
        <taxon>fabids</taxon>
        <taxon>Malpighiales</taxon>
        <taxon>Rhizophoraceae</taxon>
        <taxon>Rhizophora</taxon>
    </lineage>
</organism>
<name>A0A2P2KHK7_RHIMU</name>
<reference evidence="1" key="1">
    <citation type="submission" date="2018-02" db="EMBL/GenBank/DDBJ databases">
        <title>Rhizophora mucronata_Transcriptome.</title>
        <authorList>
            <person name="Meera S.P."/>
            <person name="Sreeshan A."/>
            <person name="Augustine A."/>
        </authorList>
    </citation>
    <scope>NUCLEOTIDE SEQUENCE</scope>
    <source>
        <tissue evidence="1">Leaf</tissue>
    </source>
</reference>
<protein>
    <submittedName>
        <fullName evidence="1">1-deoxy-D-xylulose 5-phosphate reductoisomerase</fullName>
    </submittedName>
</protein>
<dbReference type="GO" id="GO:0016853">
    <property type="term" value="F:isomerase activity"/>
    <property type="evidence" value="ECO:0007669"/>
    <property type="project" value="UniProtKB-KW"/>
</dbReference>
<dbReference type="AlphaFoldDB" id="A0A2P2KHK7"/>
<dbReference type="EMBL" id="GGEC01024724">
    <property type="protein sequence ID" value="MBX05208.1"/>
    <property type="molecule type" value="Transcribed_RNA"/>
</dbReference>
<proteinExistence type="predicted"/>
<evidence type="ECO:0000313" key="1">
    <source>
        <dbReference type="EMBL" id="MBX05208.1"/>
    </source>
</evidence>
<accession>A0A2P2KHK7</accession>
<keyword evidence="1" id="KW-0413">Isomerase</keyword>
<sequence>MAREGLSRAWPQDLGRSKTYLNCWIHWFHWNTDTGHNSRKSS</sequence>